<feature type="signal peptide" evidence="1">
    <location>
        <begin position="1"/>
        <end position="21"/>
    </location>
</feature>
<feature type="chain" id="PRO_5043922675" description="Cyanovirin-N domain-containing protein" evidence="1">
    <location>
        <begin position="22"/>
        <end position="120"/>
    </location>
</feature>
<sequence>MHLATTLAALVAFGTSIGTSASPIEFEARQLFPGNGSISLYSEQGCRASDVLVEDVAIVTGCNALTTPAASVRFNGGIQTYGDTSCGYSSLNGYLKTSTCATQISDSKIRSVAMIPMTPF</sequence>
<proteinExistence type="predicted"/>
<accession>A0AAV9GEP6</accession>
<reference evidence="2" key="1">
    <citation type="journal article" date="2023" name="Mol. Phylogenet. Evol.">
        <title>Genome-scale phylogeny and comparative genomics of the fungal order Sordariales.</title>
        <authorList>
            <person name="Hensen N."/>
            <person name="Bonometti L."/>
            <person name="Westerberg I."/>
            <person name="Brannstrom I.O."/>
            <person name="Guillou S."/>
            <person name="Cros-Aarteil S."/>
            <person name="Calhoun S."/>
            <person name="Haridas S."/>
            <person name="Kuo A."/>
            <person name="Mondo S."/>
            <person name="Pangilinan J."/>
            <person name="Riley R."/>
            <person name="LaButti K."/>
            <person name="Andreopoulos B."/>
            <person name="Lipzen A."/>
            <person name="Chen C."/>
            <person name="Yan M."/>
            <person name="Daum C."/>
            <person name="Ng V."/>
            <person name="Clum A."/>
            <person name="Steindorff A."/>
            <person name="Ohm R.A."/>
            <person name="Martin F."/>
            <person name="Silar P."/>
            <person name="Natvig D.O."/>
            <person name="Lalanne C."/>
            <person name="Gautier V."/>
            <person name="Ament-Velasquez S.L."/>
            <person name="Kruys A."/>
            <person name="Hutchinson M.I."/>
            <person name="Powell A.J."/>
            <person name="Barry K."/>
            <person name="Miller A.N."/>
            <person name="Grigoriev I.V."/>
            <person name="Debuchy R."/>
            <person name="Gladieux P."/>
            <person name="Hiltunen Thoren M."/>
            <person name="Johannesson H."/>
        </authorList>
    </citation>
    <scope>NUCLEOTIDE SEQUENCE</scope>
    <source>
        <strain evidence="2">PSN243</strain>
    </source>
</reference>
<name>A0AAV9GEP6_9PEZI</name>
<organism evidence="2 3">
    <name type="scientific">Podospora aff. communis PSN243</name>
    <dbReference type="NCBI Taxonomy" id="3040156"/>
    <lineage>
        <taxon>Eukaryota</taxon>
        <taxon>Fungi</taxon>
        <taxon>Dikarya</taxon>
        <taxon>Ascomycota</taxon>
        <taxon>Pezizomycotina</taxon>
        <taxon>Sordariomycetes</taxon>
        <taxon>Sordariomycetidae</taxon>
        <taxon>Sordariales</taxon>
        <taxon>Podosporaceae</taxon>
        <taxon>Podospora</taxon>
    </lineage>
</organism>
<evidence type="ECO:0008006" key="4">
    <source>
        <dbReference type="Google" id="ProtNLM"/>
    </source>
</evidence>
<evidence type="ECO:0000313" key="2">
    <source>
        <dbReference type="EMBL" id="KAK4445687.1"/>
    </source>
</evidence>
<reference evidence="2" key="2">
    <citation type="submission" date="2023-05" db="EMBL/GenBank/DDBJ databases">
        <authorList>
            <consortium name="Lawrence Berkeley National Laboratory"/>
            <person name="Steindorff A."/>
            <person name="Hensen N."/>
            <person name="Bonometti L."/>
            <person name="Westerberg I."/>
            <person name="Brannstrom I.O."/>
            <person name="Guillou S."/>
            <person name="Cros-Aarteil S."/>
            <person name="Calhoun S."/>
            <person name="Haridas S."/>
            <person name="Kuo A."/>
            <person name="Mondo S."/>
            <person name="Pangilinan J."/>
            <person name="Riley R."/>
            <person name="Labutti K."/>
            <person name="Andreopoulos B."/>
            <person name="Lipzen A."/>
            <person name="Chen C."/>
            <person name="Yanf M."/>
            <person name="Daum C."/>
            <person name="Ng V."/>
            <person name="Clum A."/>
            <person name="Ohm R."/>
            <person name="Martin F."/>
            <person name="Silar P."/>
            <person name="Natvig D."/>
            <person name="Lalanne C."/>
            <person name="Gautier V."/>
            <person name="Ament-Velasquez S.L."/>
            <person name="Kruys A."/>
            <person name="Hutchinson M.I."/>
            <person name="Powell A.J."/>
            <person name="Barry K."/>
            <person name="Miller A.N."/>
            <person name="Grigoriev I.V."/>
            <person name="Debuchy R."/>
            <person name="Gladieux P."/>
            <person name="Thoren M.H."/>
            <person name="Johannesson H."/>
        </authorList>
    </citation>
    <scope>NUCLEOTIDE SEQUENCE</scope>
    <source>
        <strain evidence="2">PSN243</strain>
    </source>
</reference>
<evidence type="ECO:0000256" key="1">
    <source>
        <dbReference type="SAM" id="SignalP"/>
    </source>
</evidence>
<protein>
    <recommendedName>
        <fullName evidence="4">Cyanovirin-N domain-containing protein</fullName>
    </recommendedName>
</protein>
<dbReference type="EMBL" id="MU865963">
    <property type="protein sequence ID" value="KAK4445687.1"/>
    <property type="molecule type" value="Genomic_DNA"/>
</dbReference>
<keyword evidence="3" id="KW-1185">Reference proteome</keyword>
<evidence type="ECO:0000313" key="3">
    <source>
        <dbReference type="Proteomes" id="UP001321760"/>
    </source>
</evidence>
<keyword evidence="1" id="KW-0732">Signal</keyword>
<dbReference type="Proteomes" id="UP001321760">
    <property type="component" value="Unassembled WGS sequence"/>
</dbReference>
<gene>
    <name evidence="2" type="ORF">QBC34DRAFT_428857</name>
</gene>
<dbReference type="AlphaFoldDB" id="A0AAV9GEP6"/>
<comment type="caution">
    <text evidence="2">The sequence shown here is derived from an EMBL/GenBank/DDBJ whole genome shotgun (WGS) entry which is preliminary data.</text>
</comment>